<keyword evidence="4" id="KW-1185">Reference proteome</keyword>
<dbReference type="Proteomes" id="UP000799291">
    <property type="component" value="Unassembled WGS sequence"/>
</dbReference>
<proteinExistence type="predicted"/>
<evidence type="ECO:0000313" key="4">
    <source>
        <dbReference type="Proteomes" id="UP000799291"/>
    </source>
</evidence>
<protein>
    <recommendedName>
        <fullName evidence="5">MARVEL domain-containing protein</fullName>
    </recommendedName>
</protein>
<feature type="transmembrane region" description="Helical" evidence="1">
    <location>
        <begin position="57"/>
        <end position="86"/>
    </location>
</feature>
<feature type="signal peptide" evidence="2">
    <location>
        <begin position="1"/>
        <end position="20"/>
    </location>
</feature>
<evidence type="ECO:0000256" key="1">
    <source>
        <dbReference type="SAM" id="Phobius"/>
    </source>
</evidence>
<organism evidence="3 4">
    <name type="scientific">Lentithecium fluviatile CBS 122367</name>
    <dbReference type="NCBI Taxonomy" id="1168545"/>
    <lineage>
        <taxon>Eukaryota</taxon>
        <taxon>Fungi</taxon>
        <taxon>Dikarya</taxon>
        <taxon>Ascomycota</taxon>
        <taxon>Pezizomycotina</taxon>
        <taxon>Dothideomycetes</taxon>
        <taxon>Pleosporomycetidae</taxon>
        <taxon>Pleosporales</taxon>
        <taxon>Massarineae</taxon>
        <taxon>Lentitheciaceae</taxon>
        <taxon>Lentithecium</taxon>
    </lineage>
</organism>
<reference evidence="3" key="1">
    <citation type="journal article" date="2020" name="Stud. Mycol.">
        <title>101 Dothideomycetes genomes: a test case for predicting lifestyles and emergence of pathogens.</title>
        <authorList>
            <person name="Haridas S."/>
            <person name="Albert R."/>
            <person name="Binder M."/>
            <person name="Bloem J."/>
            <person name="Labutti K."/>
            <person name="Salamov A."/>
            <person name="Andreopoulos B."/>
            <person name="Baker S."/>
            <person name="Barry K."/>
            <person name="Bills G."/>
            <person name="Bluhm B."/>
            <person name="Cannon C."/>
            <person name="Castanera R."/>
            <person name="Culley D."/>
            <person name="Daum C."/>
            <person name="Ezra D."/>
            <person name="Gonzalez J."/>
            <person name="Henrissat B."/>
            <person name="Kuo A."/>
            <person name="Liang C."/>
            <person name="Lipzen A."/>
            <person name="Lutzoni F."/>
            <person name="Magnuson J."/>
            <person name="Mondo S."/>
            <person name="Nolan M."/>
            <person name="Ohm R."/>
            <person name="Pangilinan J."/>
            <person name="Park H.-J."/>
            <person name="Ramirez L."/>
            <person name="Alfaro M."/>
            <person name="Sun H."/>
            <person name="Tritt A."/>
            <person name="Yoshinaga Y."/>
            <person name="Zwiers L.-H."/>
            <person name="Turgeon B."/>
            <person name="Goodwin S."/>
            <person name="Spatafora J."/>
            <person name="Crous P."/>
            <person name="Grigoriev I."/>
        </authorList>
    </citation>
    <scope>NUCLEOTIDE SEQUENCE</scope>
    <source>
        <strain evidence="3">CBS 122367</strain>
    </source>
</reference>
<evidence type="ECO:0000313" key="3">
    <source>
        <dbReference type="EMBL" id="KAF2686390.1"/>
    </source>
</evidence>
<dbReference type="EMBL" id="MU005577">
    <property type="protein sequence ID" value="KAF2686390.1"/>
    <property type="molecule type" value="Genomic_DNA"/>
</dbReference>
<keyword evidence="1" id="KW-0812">Transmembrane</keyword>
<accession>A0A6G1J857</accession>
<dbReference type="OrthoDB" id="3765137at2759"/>
<feature type="transmembrane region" description="Helical" evidence="1">
    <location>
        <begin position="28"/>
        <end position="45"/>
    </location>
</feature>
<dbReference type="AlphaFoldDB" id="A0A6G1J857"/>
<gene>
    <name evidence="3" type="ORF">K458DRAFT_402852</name>
</gene>
<evidence type="ECO:0008006" key="5">
    <source>
        <dbReference type="Google" id="ProtNLM"/>
    </source>
</evidence>
<name>A0A6G1J857_9PLEO</name>
<keyword evidence="2" id="KW-0732">Signal</keyword>
<evidence type="ECO:0000256" key="2">
    <source>
        <dbReference type="SAM" id="SignalP"/>
    </source>
</evidence>
<feature type="transmembrane region" description="Helical" evidence="1">
    <location>
        <begin position="119"/>
        <end position="142"/>
    </location>
</feature>
<feature type="chain" id="PRO_5026214072" description="MARVEL domain-containing protein" evidence="2">
    <location>
        <begin position="21"/>
        <end position="176"/>
    </location>
</feature>
<sequence>MSFLTHIGVFILLETALGRAWTGSWCAFYDLCAIFASIAGVIGAVDRRPAVFSIYAFVHTIVVVVITSIFLLNALPTAIAAAIPFFPQQLRYTENLETSMCREDGFGWDDHWIDQCRSAFAILSTSAIWIGVAMMAAQWWAISEVWRWVGSECNRKKRVEMIASIEEAEYVDKKQG</sequence>
<keyword evidence="1" id="KW-0472">Membrane</keyword>
<keyword evidence="1" id="KW-1133">Transmembrane helix</keyword>